<organism evidence="7 8">
    <name type="scientific">Lupinus albus</name>
    <name type="common">White lupine</name>
    <name type="synonym">Lupinus termis</name>
    <dbReference type="NCBI Taxonomy" id="3870"/>
    <lineage>
        <taxon>Eukaryota</taxon>
        <taxon>Viridiplantae</taxon>
        <taxon>Streptophyta</taxon>
        <taxon>Embryophyta</taxon>
        <taxon>Tracheophyta</taxon>
        <taxon>Spermatophyta</taxon>
        <taxon>Magnoliopsida</taxon>
        <taxon>eudicotyledons</taxon>
        <taxon>Gunneridae</taxon>
        <taxon>Pentapetalae</taxon>
        <taxon>rosids</taxon>
        <taxon>fabids</taxon>
        <taxon>Fabales</taxon>
        <taxon>Fabaceae</taxon>
        <taxon>Papilionoideae</taxon>
        <taxon>50 kb inversion clade</taxon>
        <taxon>genistoids sensu lato</taxon>
        <taxon>core genistoids</taxon>
        <taxon>Genisteae</taxon>
        <taxon>Lupinus</taxon>
    </lineage>
</organism>
<sequence>MPALLVKKNELLLMLVAISMTLQMMVGVEAMNIGFAKDTSITMFNNMSQPLTIHCKEKGYDDGFHIVAPGESYRLTIAILIIVPRSLWFCSFNWTEAFYSFDIYVQKRDKGCGHHGCNWNIKKEGPCKIGGDCYPWTK</sequence>
<evidence type="ECO:0000256" key="6">
    <source>
        <dbReference type="RuleBase" id="RU367044"/>
    </source>
</evidence>
<dbReference type="InterPro" id="IPR010264">
    <property type="entry name" value="Self-incomp_S1"/>
</dbReference>
<evidence type="ECO:0000256" key="1">
    <source>
        <dbReference type="ARBA" id="ARBA00004613"/>
    </source>
</evidence>
<dbReference type="Proteomes" id="UP000447434">
    <property type="component" value="Chromosome 6"/>
</dbReference>
<dbReference type="PANTHER" id="PTHR31232:SF43">
    <property type="entry name" value="S-PROTEIN HOMOLOG 29-RELATED"/>
    <property type="match status" value="1"/>
</dbReference>
<evidence type="ECO:0000313" key="7">
    <source>
        <dbReference type="EMBL" id="KAE9612681.1"/>
    </source>
</evidence>
<protein>
    <recommendedName>
        <fullName evidence="6">S-protein homolog</fullName>
    </recommendedName>
</protein>
<name>A0A6A4QFQ0_LUPAL</name>
<dbReference type="PANTHER" id="PTHR31232">
    <property type="match status" value="1"/>
</dbReference>
<dbReference type="GO" id="GO:0060320">
    <property type="term" value="P:rejection of self pollen"/>
    <property type="evidence" value="ECO:0007669"/>
    <property type="project" value="UniProtKB-KW"/>
</dbReference>
<dbReference type="AlphaFoldDB" id="A0A6A4QFQ0"/>
<dbReference type="Pfam" id="PF05938">
    <property type="entry name" value="Self-incomp_S1"/>
    <property type="match status" value="1"/>
</dbReference>
<keyword evidence="4 6" id="KW-0964">Secreted</keyword>
<evidence type="ECO:0000256" key="4">
    <source>
        <dbReference type="ARBA" id="ARBA00022525"/>
    </source>
</evidence>
<comment type="subcellular location">
    <subcellularLocation>
        <location evidence="1 6">Secreted</location>
    </subcellularLocation>
</comment>
<evidence type="ECO:0000313" key="8">
    <source>
        <dbReference type="Proteomes" id="UP000447434"/>
    </source>
</evidence>
<dbReference type="EMBL" id="WOCE01000006">
    <property type="protein sequence ID" value="KAE9612681.1"/>
    <property type="molecule type" value="Genomic_DNA"/>
</dbReference>
<keyword evidence="3 6" id="KW-0713">Self-incompatibility</keyword>
<keyword evidence="8" id="KW-1185">Reference proteome</keyword>
<feature type="signal peptide" evidence="6">
    <location>
        <begin position="1"/>
        <end position="30"/>
    </location>
</feature>
<comment type="similarity">
    <text evidence="2 6">Belongs to the plant self-incompatibility (S1) protein family.</text>
</comment>
<evidence type="ECO:0000256" key="3">
    <source>
        <dbReference type="ARBA" id="ARBA00022471"/>
    </source>
</evidence>
<feature type="chain" id="PRO_5025709943" description="S-protein homolog" evidence="6">
    <location>
        <begin position="31"/>
        <end position="138"/>
    </location>
</feature>
<evidence type="ECO:0000256" key="5">
    <source>
        <dbReference type="ARBA" id="ARBA00022729"/>
    </source>
</evidence>
<reference evidence="8" key="1">
    <citation type="journal article" date="2020" name="Nat. Commun.">
        <title>Genome sequence of the cluster root forming white lupin.</title>
        <authorList>
            <person name="Hufnagel B."/>
            <person name="Marques A."/>
            <person name="Soriano A."/>
            <person name="Marques L."/>
            <person name="Divol F."/>
            <person name="Doumas P."/>
            <person name="Sallet E."/>
            <person name="Mancinotti D."/>
            <person name="Carrere S."/>
            <person name="Marande W."/>
            <person name="Arribat S."/>
            <person name="Keller J."/>
            <person name="Huneau C."/>
            <person name="Blein T."/>
            <person name="Aime D."/>
            <person name="Laguerre M."/>
            <person name="Taylor J."/>
            <person name="Schubert V."/>
            <person name="Nelson M."/>
            <person name="Geu-Flores F."/>
            <person name="Crespi M."/>
            <person name="Gallardo-Guerrero K."/>
            <person name="Delaux P.-M."/>
            <person name="Salse J."/>
            <person name="Berges H."/>
            <person name="Guyot R."/>
            <person name="Gouzy J."/>
            <person name="Peret B."/>
        </authorList>
    </citation>
    <scope>NUCLEOTIDE SEQUENCE [LARGE SCALE GENOMIC DNA]</scope>
    <source>
        <strain evidence="8">cv. Amiga</strain>
    </source>
</reference>
<accession>A0A6A4QFQ0</accession>
<gene>
    <name evidence="7" type="ORF">Lalb_Chr06g0175661</name>
</gene>
<dbReference type="GO" id="GO:0005576">
    <property type="term" value="C:extracellular region"/>
    <property type="evidence" value="ECO:0007669"/>
    <property type="project" value="UniProtKB-SubCell"/>
</dbReference>
<comment type="caution">
    <text evidence="7">The sequence shown here is derived from an EMBL/GenBank/DDBJ whole genome shotgun (WGS) entry which is preliminary data.</text>
</comment>
<evidence type="ECO:0000256" key="2">
    <source>
        <dbReference type="ARBA" id="ARBA00005581"/>
    </source>
</evidence>
<keyword evidence="5 6" id="KW-0732">Signal</keyword>
<proteinExistence type="inferred from homology"/>